<proteinExistence type="predicted"/>
<reference evidence="1" key="2">
    <citation type="submission" date="2013-04" db="UniProtKB">
        <authorList>
            <consortium name="EnsemblPlants"/>
        </authorList>
    </citation>
    <scope>IDENTIFICATION</scope>
</reference>
<protein>
    <recommendedName>
        <fullName evidence="3">Retrotransposon gag domain-containing protein</fullName>
    </recommendedName>
</protein>
<dbReference type="Gramene" id="OB11G26100.1">
    <property type="protein sequence ID" value="OB11G26100.1"/>
    <property type="gene ID" value="OB11G26100"/>
</dbReference>
<organism evidence="1">
    <name type="scientific">Oryza brachyantha</name>
    <name type="common">malo sina</name>
    <dbReference type="NCBI Taxonomy" id="4533"/>
    <lineage>
        <taxon>Eukaryota</taxon>
        <taxon>Viridiplantae</taxon>
        <taxon>Streptophyta</taxon>
        <taxon>Embryophyta</taxon>
        <taxon>Tracheophyta</taxon>
        <taxon>Spermatophyta</taxon>
        <taxon>Magnoliopsida</taxon>
        <taxon>Liliopsida</taxon>
        <taxon>Poales</taxon>
        <taxon>Poaceae</taxon>
        <taxon>BOP clade</taxon>
        <taxon>Oryzoideae</taxon>
        <taxon>Oryzeae</taxon>
        <taxon>Oryzinae</taxon>
        <taxon>Oryza</taxon>
    </lineage>
</organism>
<evidence type="ECO:0000313" key="2">
    <source>
        <dbReference type="Proteomes" id="UP000006038"/>
    </source>
</evidence>
<dbReference type="Proteomes" id="UP000006038">
    <property type="component" value="Chromosome 11"/>
</dbReference>
<evidence type="ECO:0008006" key="3">
    <source>
        <dbReference type="Google" id="ProtNLM"/>
    </source>
</evidence>
<sequence length="136" mass="15515">MVMVVESQVWLVFLQHLKGASINAENQMKLLDQIATQLLNSRTLGRSSSEGSVLGNKWSDFQNTKPPVKADDWIRDIERKLNTVQYNDHEKVLYASHQLTDSASAWWSNYEAMHANKDTITWAEFVKLSTMLKSSA</sequence>
<keyword evidence="2" id="KW-1185">Reference proteome</keyword>
<dbReference type="AlphaFoldDB" id="J3N9X4"/>
<evidence type="ECO:0000313" key="1">
    <source>
        <dbReference type="EnsemblPlants" id="OB11G26100.1"/>
    </source>
</evidence>
<dbReference type="EnsemblPlants" id="OB11G26100.1">
    <property type="protein sequence ID" value="OB11G26100.1"/>
    <property type="gene ID" value="OB11G26100"/>
</dbReference>
<reference evidence="1" key="1">
    <citation type="journal article" date="2013" name="Nat. Commun.">
        <title>Whole-genome sequencing of Oryza brachyantha reveals mechanisms underlying Oryza genome evolution.</title>
        <authorList>
            <person name="Chen J."/>
            <person name="Huang Q."/>
            <person name="Gao D."/>
            <person name="Wang J."/>
            <person name="Lang Y."/>
            <person name="Liu T."/>
            <person name="Li B."/>
            <person name="Bai Z."/>
            <person name="Luis Goicoechea J."/>
            <person name="Liang C."/>
            <person name="Chen C."/>
            <person name="Zhang W."/>
            <person name="Sun S."/>
            <person name="Liao Y."/>
            <person name="Zhang X."/>
            <person name="Yang L."/>
            <person name="Song C."/>
            <person name="Wang M."/>
            <person name="Shi J."/>
            <person name="Liu G."/>
            <person name="Liu J."/>
            <person name="Zhou H."/>
            <person name="Zhou W."/>
            <person name="Yu Q."/>
            <person name="An N."/>
            <person name="Chen Y."/>
            <person name="Cai Q."/>
            <person name="Wang B."/>
            <person name="Liu B."/>
            <person name="Min J."/>
            <person name="Huang Y."/>
            <person name="Wu H."/>
            <person name="Li Z."/>
            <person name="Zhang Y."/>
            <person name="Yin Y."/>
            <person name="Song W."/>
            <person name="Jiang J."/>
            <person name="Jackson S.A."/>
            <person name="Wing R.A."/>
            <person name="Wang J."/>
            <person name="Chen M."/>
        </authorList>
    </citation>
    <scope>NUCLEOTIDE SEQUENCE [LARGE SCALE GENOMIC DNA]</scope>
    <source>
        <strain evidence="1">cv. IRGC 101232</strain>
    </source>
</reference>
<dbReference type="HOGENOM" id="CLU_1878610_0_0_1"/>
<accession>J3N9X4</accession>
<name>J3N9X4_ORYBR</name>